<dbReference type="Pfam" id="PF01985">
    <property type="entry name" value="CRS1_YhbY"/>
    <property type="match status" value="1"/>
</dbReference>
<feature type="region of interest" description="Disordered" evidence="3">
    <location>
        <begin position="86"/>
        <end position="113"/>
    </location>
</feature>
<dbReference type="Gene3D" id="3.30.110.60">
    <property type="entry name" value="YhbY-like"/>
    <property type="match status" value="1"/>
</dbReference>
<evidence type="ECO:0000256" key="2">
    <source>
        <dbReference type="PROSITE-ProRule" id="PRU00626"/>
    </source>
</evidence>
<dbReference type="Proteomes" id="UP000326939">
    <property type="component" value="Chromosome 7"/>
</dbReference>
<proteinExistence type="predicted"/>
<feature type="compositionally biased region" description="Basic and acidic residues" evidence="3">
    <location>
        <begin position="96"/>
        <end position="106"/>
    </location>
</feature>
<feature type="signal peptide" evidence="4">
    <location>
        <begin position="1"/>
        <end position="19"/>
    </location>
</feature>
<protein>
    <recommendedName>
        <fullName evidence="5">CRM domain-containing protein</fullName>
    </recommendedName>
</protein>
<evidence type="ECO:0000256" key="3">
    <source>
        <dbReference type="SAM" id="MobiDB-lite"/>
    </source>
</evidence>
<accession>A0A5N5M2D2</accession>
<evidence type="ECO:0000256" key="4">
    <source>
        <dbReference type="SAM" id="SignalP"/>
    </source>
</evidence>
<feature type="compositionally biased region" description="Acidic residues" evidence="3">
    <location>
        <begin position="380"/>
        <end position="413"/>
    </location>
</feature>
<dbReference type="PROSITE" id="PS51295">
    <property type="entry name" value="CRM"/>
    <property type="match status" value="1"/>
</dbReference>
<dbReference type="InterPro" id="IPR035920">
    <property type="entry name" value="YhbY-like_sf"/>
</dbReference>
<name>A0A5N5M2D2_9ROSI</name>
<dbReference type="SMART" id="SM01103">
    <property type="entry name" value="CRS1_YhbY"/>
    <property type="match status" value="1"/>
</dbReference>
<gene>
    <name evidence="6" type="ORF">DKX38_011847</name>
</gene>
<dbReference type="SUPFAM" id="SSF75471">
    <property type="entry name" value="YhbY-like"/>
    <property type="match status" value="1"/>
</dbReference>
<organism evidence="6 7">
    <name type="scientific">Salix brachista</name>
    <dbReference type="NCBI Taxonomy" id="2182728"/>
    <lineage>
        <taxon>Eukaryota</taxon>
        <taxon>Viridiplantae</taxon>
        <taxon>Streptophyta</taxon>
        <taxon>Embryophyta</taxon>
        <taxon>Tracheophyta</taxon>
        <taxon>Spermatophyta</taxon>
        <taxon>Magnoliopsida</taxon>
        <taxon>eudicotyledons</taxon>
        <taxon>Gunneridae</taxon>
        <taxon>Pentapetalae</taxon>
        <taxon>rosids</taxon>
        <taxon>fabids</taxon>
        <taxon>Malpighiales</taxon>
        <taxon>Salicaceae</taxon>
        <taxon>Saliceae</taxon>
        <taxon>Salix</taxon>
    </lineage>
</organism>
<evidence type="ECO:0000313" key="7">
    <source>
        <dbReference type="Proteomes" id="UP000326939"/>
    </source>
</evidence>
<reference evidence="7" key="1">
    <citation type="journal article" date="2019" name="Gigascience">
        <title>De novo genome assembly of the endangered Acer yangbiense, a plant species with extremely small populations endemic to Yunnan Province, China.</title>
        <authorList>
            <person name="Yang J."/>
            <person name="Wariss H.M."/>
            <person name="Tao L."/>
            <person name="Zhang R."/>
            <person name="Yun Q."/>
            <person name="Hollingsworth P."/>
            <person name="Dao Z."/>
            <person name="Luo G."/>
            <person name="Guo H."/>
            <person name="Ma Y."/>
            <person name="Sun W."/>
        </authorList>
    </citation>
    <scope>NUCLEOTIDE SEQUENCE [LARGE SCALE GENOMIC DNA]</scope>
    <source>
        <strain evidence="7">cv. br00</strain>
    </source>
</reference>
<feature type="compositionally biased region" description="Polar residues" evidence="3">
    <location>
        <begin position="355"/>
        <end position="364"/>
    </location>
</feature>
<dbReference type="PANTHER" id="PTHR31426:SF2">
    <property type="entry name" value="OS01G0958400 PROTEIN"/>
    <property type="match status" value="1"/>
</dbReference>
<feature type="domain" description="CRM" evidence="5">
    <location>
        <begin position="172"/>
        <end position="270"/>
    </location>
</feature>
<dbReference type="PANTHER" id="PTHR31426">
    <property type="entry name" value="GROUP II INTRON SPLICING FACTOR CRS1-LIKE"/>
    <property type="match status" value="1"/>
</dbReference>
<keyword evidence="4" id="KW-0732">Signal</keyword>
<dbReference type="GO" id="GO:0003723">
    <property type="term" value="F:RNA binding"/>
    <property type="evidence" value="ECO:0007669"/>
    <property type="project" value="UniProtKB-UniRule"/>
</dbReference>
<feature type="compositionally biased region" description="Basic residues" evidence="3">
    <location>
        <begin position="86"/>
        <end position="95"/>
    </location>
</feature>
<feature type="compositionally biased region" description="Basic and acidic residues" evidence="3">
    <location>
        <begin position="341"/>
        <end position="352"/>
    </location>
</feature>
<sequence>MKKCWVLCIYLLGYGKCLLRPILQAQESFLIQSRQRISQNLINPSWGFRNVSHGRVNLVISQGKPKFETHEADSPKKEKWMTKKRLKLQRRKEKEKRRAANRKDPRSLTVKRKKRQKFASVEERIKTKLERVSMIDLFVFGFWLARIKEAKLVERLKRYEVPKMQGPEVKPHELTGEERFFMKKMAQKKSNYVPIGRRGVFGGVILNMHMHWKKHETVKVICNSSCKSGHVQEFAREIARLSGGIPIQIIGDDTVIFYRGKNYVQPIVMSPVDTLSKKKLAAKLINASLPLQALEKSKYEQSLETVRHFIAISEKELELYYRHNALYGDSNNRNPGSILDDPTRKDFEESGKPGKQNSDLSCNSFPPGLSEIKASATYDELSEAGDDSRDEDLSLTESDSEDEHLSDMADEESKDISSAAKTSSSAIVGSSSIL</sequence>
<evidence type="ECO:0000259" key="5">
    <source>
        <dbReference type="PROSITE" id="PS51295"/>
    </source>
</evidence>
<keyword evidence="1 2" id="KW-0694">RNA-binding</keyword>
<dbReference type="AlphaFoldDB" id="A0A5N5M2D2"/>
<evidence type="ECO:0000256" key="1">
    <source>
        <dbReference type="ARBA" id="ARBA00022884"/>
    </source>
</evidence>
<feature type="chain" id="PRO_5024275873" description="CRM domain-containing protein" evidence="4">
    <location>
        <begin position="20"/>
        <end position="434"/>
    </location>
</feature>
<dbReference type="InterPro" id="IPR001890">
    <property type="entry name" value="RNA-binding_CRM"/>
</dbReference>
<keyword evidence="7" id="KW-1185">Reference proteome</keyword>
<comment type="caution">
    <text evidence="6">The sequence shown here is derived from an EMBL/GenBank/DDBJ whole genome shotgun (WGS) entry which is preliminary data.</text>
</comment>
<evidence type="ECO:0000313" key="6">
    <source>
        <dbReference type="EMBL" id="KAB5548441.1"/>
    </source>
</evidence>
<dbReference type="InterPro" id="IPR040286">
    <property type="entry name" value="At3g25440-like"/>
</dbReference>
<feature type="compositionally biased region" description="Low complexity" evidence="3">
    <location>
        <begin position="416"/>
        <end position="434"/>
    </location>
</feature>
<feature type="region of interest" description="Disordered" evidence="3">
    <location>
        <begin position="331"/>
        <end position="434"/>
    </location>
</feature>
<dbReference type="EMBL" id="VDCV01000007">
    <property type="protein sequence ID" value="KAB5548441.1"/>
    <property type="molecule type" value="Genomic_DNA"/>
</dbReference>